<evidence type="ECO:0000313" key="11">
    <source>
        <dbReference type="EMBL" id="RRR19881.1"/>
    </source>
</evidence>
<keyword evidence="3 7" id="KW-1003">Cell membrane</keyword>
<accession>A0A3R8SFL2</accession>
<evidence type="ECO:0000256" key="1">
    <source>
        <dbReference type="ARBA" id="ARBA00004651"/>
    </source>
</evidence>
<dbReference type="RefSeq" id="WP_126984341.1">
    <property type="nucleotide sequence ID" value="NZ_JBITWK010000013.1"/>
</dbReference>
<feature type="transmembrane region" description="Helical" evidence="7">
    <location>
        <begin position="182"/>
        <end position="202"/>
    </location>
</feature>
<evidence type="ECO:0000313" key="10">
    <source>
        <dbReference type="EMBL" id="HJF48888.1"/>
    </source>
</evidence>
<feature type="compositionally biased region" description="Basic and acidic residues" evidence="8">
    <location>
        <begin position="215"/>
        <end position="224"/>
    </location>
</feature>
<evidence type="ECO:0000256" key="7">
    <source>
        <dbReference type="RuleBase" id="RU367016"/>
    </source>
</evidence>
<comment type="similarity">
    <text evidence="2 7">Belongs to the DedA family.</text>
</comment>
<dbReference type="EMBL" id="DYWO01000114">
    <property type="protein sequence ID" value="HJF48888.1"/>
    <property type="molecule type" value="Genomic_DNA"/>
</dbReference>
<evidence type="ECO:0000256" key="2">
    <source>
        <dbReference type="ARBA" id="ARBA00010792"/>
    </source>
</evidence>
<keyword evidence="12" id="KW-1185">Reference proteome</keyword>
<reference evidence="10" key="3">
    <citation type="submission" date="2021-09" db="EMBL/GenBank/DDBJ databases">
        <authorList>
            <person name="Gilroy R."/>
        </authorList>
    </citation>
    <scope>NUCLEOTIDE SEQUENCE</scope>
    <source>
        <strain evidence="10">1647</strain>
    </source>
</reference>
<dbReference type="InterPro" id="IPR032818">
    <property type="entry name" value="DedA-like"/>
</dbReference>
<comment type="caution">
    <text evidence="11">The sequence shown here is derived from an EMBL/GenBank/DDBJ whole genome shotgun (WGS) entry which is preliminary data.</text>
</comment>
<gene>
    <name evidence="11" type="ORF">DS079_00250</name>
    <name evidence="10" type="ORF">K8W24_03670</name>
</gene>
<sequence length="274" mass="29172">MGELLDRLLSLTGVLEDWILQIGDAWWVHLVVYAFAALDGFFPTVPSESTIVSLSSLWSSSGRPSIILIGLAAWAGAFTGDNLGYLLGNKIGWERFRFLRGGKGRRAVEAAENGLRKRALVFLMTARYIPFGRTAVNLVAGAVHYPHRLFWPRSLLSTFVWAVYSCAIGAVAGAWFENNHLLAITVALVAAIVMALVVERIIAAVHRWLDRRAERRDAERRDAEADAEAGSAVETGTGVGTGSAVGAGSAVGTGPGADAEADAATTVHGEDSPA</sequence>
<evidence type="ECO:0000256" key="6">
    <source>
        <dbReference type="ARBA" id="ARBA00023136"/>
    </source>
</evidence>
<dbReference type="PANTHER" id="PTHR30353:SF0">
    <property type="entry name" value="TRANSMEMBRANE PROTEIN"/>
    <property type="match status" value="1"/>
</dbReference>
<name>A0A3R8SFL2_9MICO</name>
<dbReference type="EMBL" id="QOCI01000001">
    <property type="protein sequence ID" value="RRR19881.1"/>
    <property type="molecule type" value="Genomic_DNA"/>
</dbReference>
<protein>
    <submittedName>
        <fullName evidence="11">DedA family protein</fullName>
    </submittedName>
    <submittedName>
        <fullName evidence="10">VTT domain-containing protein</fullName>
    </submittedName>
</protein>
<feature type="transmembrane region" description="Helical" evidence="7">
    <location>
        <begin position="155"/>
        <end position="176"/>
    </location>
</feature>
<dbReference type="InterPro" id="IPR032816">
    <property type="entry name" value="VTT_dom"/>
</dbReference>
<dbReference type="Pfam" id="PF09335">
    <property type="entry name" value="VTT_dom"/>
    <property type="match status" value="1"/>
</dbReference>
<dbReference type="Proteomes" id="UP000274327">
    <property type="component" value="Unassembled WGS sequence"/>
</dbReference>
<keyword evidence="5 7" id="KW-1133">Transmembrane helix</keyword>
<comment type="caution">
    <text evidence="7">Lacks conserved residue(s) required for the propagation of feature annotation.</text>
</comment>
<organism evidence="11 12">
    <name type="scientific">Brachybacterium paraconglomeratum</name>
    <dbReference type="NCBI Taxonomy" id="173362"/>
    <lineage>
        <taxon>Bacteria</taxon>
        <taxon>Bacillati</taxon>
        <taxon>Actinomycetota</taxon>
        <taxon>Actinomycetes</taxon>
        <taxon>Micrococcales</taxon>
        <taxon>Dermabacteraceae</taxon>
        <taxon>Brachybacterium</taxon>
    </lineage>
</organism>
<keyword evidence="6 7" id="KW-0472">Membrane</keyword>
<reference evidence="10" key="2">
    <citation type="journal article" date="2021" name="PeerJ">
        <title>Extensive microbial diversity within the chicken gut microbiome revealed by metagenomics and culture.</title>
        <authorList>
            <person name="Gilroy R."/>
            <person name="Ravi A."/>
            <person name="Getino M."/>
            <person name="Pursley I."/>
            <person name="Horton D.L."/>
            <person name="Alikhan N.F."/>
            <person name="Baker D."/>
            <person name="Gharbi K."/>
            <person name="Hall N."/>
            <person name="Watson M."/>
            <person name="Adriaenssens E.M."/>
            <person name="Foster-Nyarko E."/>
            <person name="Jarju S."/>
            <person name="Secka A."/>
            <person name="Antonio M."/>
            <person name="Oren A."/>
            <person name="Chaudhuri R.R."/>
            <person name="La Ragione R."/>
            <person name="Hildebrand F."/>
            <person name="Pallen M.J."/>
        </authorList>
    </citation>
    <scope>NUCLEOTIDE SEQUENCE</scope>
    <source>
        <strain evidence="10">1647</strain>
    </source>
</reference>
<dbReference type="AlphaFoldDB" id="A0A3R8SFL2"/>
<reference evidence="11 12" key="1">
    <citation type="submission" date="2018-07" db="EMBL/GenBank/DDBJ databases">
        <title>Brachybacteriurn paraconglorneratum KCTC 9916.</title>
        <authorList>
            <person name="Li Y."/>
        </authorList>
    </citation>
    <scope>NUCLEOTIDE SEQUENCE [LARGE SCALE GENOMIC DNA]</scope>
    <source>
        <strain evidence="11 12">KCTC 9916</strain>
    </source>
</reference>
<evidence type="ECO:0000256" key="4">
    <source>
        <dbReference type="ARBA" id="ARBA00022692"/>
    </source>
</evidence>
<feature type="compositionally biased region" description="Gly residues" evidence="8">
    <location>
        <begin position="237"/>
        <end position="255"/>
    </location>
</feature>
<evidence type="ECO:0000259" key="9">
    <source>
        <dbReference type="Pfam" id="PF09335"/>
    </source>
</evidence>
<feature type="transmembrane region" description="Helical" evidence="7">
    <location>
        <begin position="65"/>
        <end position="87"/>
    </location>
</feature>
<keyword evidence="4 7" id="KW-0812">Transmembrane</keyword>
<feature type="region of interest" description="Disordered" evidence="8">
    <location>
        <begin position="215"/>
        <end position="274"/>
    </location>
</feature>
<evidence type="ECO:0000256" key="8">
    <source>
        <dbReference type="SAM" id="MobiDB-lite"/>
    </source>
</evidence>
<proteinExistence type="inferred from homology"/>
<evidence type="ECO:0000313" key="12">
    <source>
        <dbReference type="Proteomes" id="UP000274327"/>
    </source>
</evidence>
<evidence type="ECO:0000256" key="5">
    <source>
        <dbReference type="ARBA" id="ARBA00022989"/>
    </source>
</evidence>
<dbReference type="PANTHER" id="PTHR30353">
    <property type="entry name" value="INNER MEMBRANE PROTEIN DEDA-RELATED"/>
    <property type="match status" value="1"/>
</dbReference>
<comment type="subcellular location">
    <subcellularLocation>
        <location evidence="1 7">Cell membrane</location>
        <topology evidence="1 7">Multi-pass membrane protein</topology>
    </subcellularLocation>
</comment>
<dbReference type="Proteomes" id="UP000775129">
    <property type="component" value="Unassembled WGS sequence"/>
</dbReference>
<feature type="domain" description="VTT" evidence="9">
    <location>
        <begin position="45"/>
        <end position="170"/>
    </location>
</feature>
<dbReference type="GO" id="GO:0005886">
    <property type="term" value="C:plasma membrane"/>
    <property type="evidence" value="ECO:0007669"/>
    <property type="project" value="UniProtKB-SubCell"/>
</dbReference>
<dbReference type="GeneID" id="78119461"/>
<evidence type="ECO:0000256" key="3">
    <source>
        <dbReference type="ARBA" id="ARBA00022475"/>
    </source>
</evidence>